<comment type="function">
    <text evidence="10">This enzyme has both lysozyme (acetylmuramidase) and diacetylmuramidase activities.</text>
</comment>
<dbReference type="Proteomes" id="UP001176521">
    <property type="component" value="Unassembled WGS sequence"/>
</dbReference>
<reference evidence="13" key="1">
    <citation type="journal article" date="2023" name="PhytoFront">
        <title>Draft Genome Resources of Seven Strains of Tilletia horrida, Causal Agent of Kernel Smut of Rice.</title>
        <authorList>
            <person name="Khanal S."/>
            <person name="Antony Babu S."/>
            <person name="Zhou X.G."/>
        </authorList>
    </citation>
    <scope>NUCLEOTIDE SEQUENCE</scope>
    <source>
        <strain evidence="13">TX3</strain>
    </source>
</reference>
<sequence>MLKSLVAAAVATAALVAGAPAAEKRAPAGIPGFDVSNYQGTVNMQTQYNNGARWVYIKATEGTTFTDSYFSSHYNGATSAGLIRGAYHFARPDVSGGAAQATFFVANGGGWSADGITLPGALDIEYGPNGNTCYGLSATSMVSWIKDFSDTYHSKTGRYPTIYSTADWWRTCTGNTNAFSSTNALWVAQYASSVTSIPGGWPYYSFWQYSSSQSPYPGDEDVWNGSLDGLKAYAKGS</sequence>
<evidence type="ECO:0000256" key="12">
    <source>
        <dbReference type="SAM" id="SignalP"/>
    </source>
</evidence>
<keyword evidence="9 11" id="KW-0326">Glycosidase</keyword>
<evidence type="ECO:0000313" key="14">
    <source>
        <dbReference type="Proteomes" id="UP001176521"/>
    </source>
</evidence>
<dbReference type="InterPro" id="IPR017853">
    <property type="entry name" value="GH"/>
</dbReference>
<evidence type="ECO:0000256" key="5">
    <source>
        <dbReference type="ARBA" id="ARBA00022529"/>
    </source>
</evidence>
<dbReference type="PANTHER" id="PTHR34135">
    <property type="entry name" value="LYSOZYME"/>
    <property type="match status" value="1"/>
</dbReference>
<feature type="chain" id="PRO_5042854640" description="Lysozyme" evidence="12">
    <location>
        <begin position="22"/>
        <end position="237"/>
    </location>
</feature>
<evidence type="ECO:0000256" key="2">
    <source>
        <dbReference type="ARBA" id="ARBA00004613"/>
    </source>
</evidence>
<accession>A0AAN6GDH8</accession>
<evidence type="ECO:0000256" key="9">
    <source>
        <dbReference type="ARBA" id="ARBA00023295"/>
    </source>
</evidence>
<evidence type="ECO:0000256" key="3">
    <source>
        <dbReference type="ARBA" id="ARBA00010646"/>
    </source>
</evidence>
<dbReference type="PROSITE" id="PS00953">
    <property type="entry name" value="GLYCOSYL_HYDROL_F25_1"/>
    <property type="match status" value="1"/>
</dbReference>
<dbReference type="Pfam" id="PF01183">
    <property type="entry name" value="Glyco_hydro_25"/>
    <property type="match status" value="1"/>
</dbReference>
<comment type="subcellular location">
    <subcellularLocation>
        <location evidence="2">Secreted</location>
    </subcellularLocation>
</comment>
<dbReference type="Gene3D" id="3.20.20.80">
    <property type="entry name" value="Glycosidases"/>
    <property type="match status" value="1"/>
</dbReference>
<dbReference type="InterPro" id="IPR018077">
    <property type="entry name" value="Glyco_hydro_fam25_subgr"/>
</dbReference>
<proteinExistence type="inferred from homology"/>
<dbReference type="GO" id="GO:0031640">
    <property type="term" value="P:killing of cells of another organism"/>
    <property type="evidence" value="ECO:0007669"/>
    <property type="project" value="UniProtKB-KW"/>
</dbReference>
<dbReference type="SUPFAM" id="SSF51445">
    <property type="entry name" value="(Trans)glycosidases"/>
    <property type="match status" value="1"/>
</dbReference>
<evidence type="ECO:0000256" key="7">
    <source>
        <dbReference type="ARBA" id="ARBA00022801"/>
    </source>
</evidence>
<evidence type="ECO:0000256" key="11">
    <source>
        <dbReference type="RuleBase" id="RU361176"/>
    </source>
</evidence>
<keyword evidence="4" id="KW-0964">Secreted</keyword>
<dbReference type="FunFam" id="3.20.20.80:FF:000060">
    <property type="entry name" value="Lysozyme M1"/>
    <property type="match status" value="1"/>
</dbReference>
<comment type="similarity">
    <text evidence="3 11">Belongs to the glycosyl hydrolase 25 family.</text>
</comment>
<dbReference type="GO" id="GO:0016052">
    <property type="term" value="P:carbohydrate catabolic process"/>
    <property type="evidence" value="ECO:0007669"/>
    <property type="project" value="TreeGrafter"/>
</dbReference>
<dbReference type="EMBL" id="JAPDMQ010000109">
    <property type="protein sequence ID" value="KAK0534817.1"/>
    <property type="molecule type" value="Genomic_DNA"/>
</dbReference>
<keyword evidence="12" id="KW-0732">Signal</keyword>
<dbReference type="GO" id="GO:0042742">
    <property type="term" value="P:defense response to bacterium"/>
    <property type="evidence" value="ECO:0007669"/>
    <property type="project" value="UniProtKB-KW"/>
</dbReference>
<dbReference type="PROSITE" id="PS51904">
    <property type="entry name" value="GLYCOSYL_HYDROL_F25_2"/>
    <property type="match status" value="1"/>
</dbReference>
<evidence type="ECO:0000256" key="10">
    <source>
        <dbReference type="ARBA" id="ARBA00055588"/>
    </source>
</evidence>
<dbReference type="AlphaFoldDB" id="A0AAN6GDH8"/>
<evidence type="ECO:0000256" key="6">
    <source>
        <dbReference type="ARBA" id="ARBA00022638"/>
    </source>
</evidence>
<dbReference type="GO" id="GO:0003796">
    <property type="term" value="F:lysozyme activity"/>
    <property type="evidence" value="ECO:0007669"/>
    <property type="project" value="UniProtKB-EC"/>
</dbReference>
<dbReference type="PANTHER" id="PTHR34135:SF2">
    <property type="entry name" value="LYSOZYME"/>
    <property type="match status" value="1"/>
</dbReference>
<keyword evidence="6" id="KW-0081">Bacteriolytic enzyme</keyword>
<evidence type="ECO:0000256" key="1">
    <source>
        <dbReference type="ARBA" id="ARBA00000632"/>
    </source>
</evidence>
<name>A0AAN6GDH8_9BASI</name>
<evidence type="ECO:0000256" key="4">
    <source>
        <dbReference type="ARBA" id="ARBA00022525"/>
    </source>
</evidence>
<organism evidence="13 14">
    <name type="scientific">Tilletia horrida</name>
    <dbReference type="NCBI Taxonomy" id="155126"/>
    <lineage>
        <taxon>Eukaryota</taxon>
        <taxon>Fungi</taxon>
        <taxon>Dikarya</taxon>
        <taxon>Basidiomycota</taxon>
        <taxon>Ustilaginomycotina</taxon>
        <taxon>Exobasidiomycetes</taxon>
        <taxon>Tilletiales</taxon>
        <taxon>Tilletiaceae</taxon>
        <taxon>Tilletia</taxon>
    </lineage>
</organism>
<keyword evidence="14" id="KW-1185">Reference proteome</keyword>
<dbReference type="GO" id="GO:0016998">
    <property type="term" value="P:cell wall macromolecule catabolic process"/>
    <property type="evidence" value="ECO:0007669"/>
    <property type="project" value="InterPro"/>
</dbReference>
<comment type="catalytic activity">
    <reaction evidence="1 11">
        <text>Hydrolysis of (1-&gt;4)-beta-linkages between N-acetylmuramic acid and N-acetyl-D-glucosamine residues in a peptidoglycan and between N-acetyl-D-glucosamine residues in chitodextrins.</text>
        <dbReference type="EC" id="3.2.1.17"/>
    </reaction>
</comment>
<keyword evidence="5" id="KW-0929">Antimicrobial</keyword>
<dbReference type="GO" id="GO:0005576">
    <property type="term" value="C:extracellular region"/>
    <property type="evidence" value="ECO:0007669"/>
    <property type="project" value="UniProtKB-SubCell"/>
</dbReference>
<feature type="signal peptide" evidence="12">
    <location>
        <begin position="1"/>
        <end position="21"/>
    </location>
</feature>
<dbReference type="EC" id="3.2.1.17" evidence="11"/>
<protein>
    <recommendedName>
        <fullName evidence="11">Lysozyme</fullName>
        <ecNumber evidence="11">3.2.1.17</ecNumber>
    </recommendedName>
</protein>
<keyword evidence="8" id="KW-1015">Disulfide bond</keyword>
<dbReference type="InterPro" id="IPR008270">
    <property type="entry name" value="Glyco_hydro_25_AS"/>
</dbReference>
<comment type="caution">
    <text evidence="13">The sequence shown here is derived from an EMBL/GenBank/DDBJ whole genome shotgun (WGS) entry which is preliminary data.</text>
</comment>
<dbReference type="SMART" id="SM00641">
    <property type="entry name" value="Glyco_25"/>
    <property type="match status" value="1"/>
</dbReference>
<gene>
    <name evidence="13" type="ORF">OC842_002530</name>
</gene>
<keyword evidence="7 11" id="KW-0378">Hydrolase</keyword>
<dbReference type="InterPro" id="IPR002053">
    <property type="entry name" value="Glyco_hydro_25"/>
</dbReference>
<dbReference type="GO" id="GO:0009253">
    <property type="term" value="P:peptidoglycan catabolic process"/>
    <property type="evidence" value="ECO:0007669"/>
    <property type="project" value="InterPro"/>
</dbReference>
<evidence type="ECO:0000313" key="13">
    <source>
        <dbReference type="EMBL" id="KAK0534817.1"/>
    </source>
</evidence>
<dbReference type="CDD" id="cd06412">
    <property type="entry name" value="GH25_CH-type"/>
    <property type="match status" value="1"/>
</dbReference>
<evidence type="ECO:0000256" key="8">
    <source>
        <dbReference type="ARBA" id="ARBA00023157"/>
    </source>
</evidence>